<evidence type="ECO:0000259" key="2">
    <source>
        <dbReference type="PROSITE" id="PS51352"/>
    </source>
</evidence>
<dbReference type="CDD" id="cd02947">
    <property type="entry name" value="TRX_family"/>
    <property type="match status" value="1"/>
</dbReference>
<name>A0ABN4YSI4_SPOUR</name>
<dbReference type="Pfam" id="PF00085">
    <property type="entry name" value="Thioredoxin"/>
    <property type="match status" value="1"/>
</dbReference>
<evidence type="ECO:0000313" key="3">
    <source>
        <dbReference type="EMBL" id="ARF13691.1"/>
    </source>
</evidence>
<dbReference type="EMBL" id="CP015108">
    <property type="protein sequence ID" value="ARF13691.1"/>
    <property type="molecule type" value="Genomic_DNA"/>
</dbReference>
<gene>
    <name evidence="3" type="ORF">SporoS204_05665</name>
</gene>
<reference evidence="3 4" key="1">
    <citation type="submission" date="2016-04" db="EMBL/GenBank/DDBJ databases">
        <title>Comparative Genomics and Epigenetics of Sporosarcina ureae.</title>
        <authorList>
            <person name="Oliver A.S."/>
            <person name="Cooper K.K."/>
        </authorList>
    </citation>
    <scope>NUCLEOTIDE SEQUENCE [LARGE SCALE GENOMIC DNA]</scope>
    <source>
        <strain evidence="3 4">S204</strain>
    </source>
</reference>
<keyword evidence="1" id="KW-1133">Transmembrane helix</keyword>
<organism evidence="3 4">
    <name type="scientific">Sporosarcina ureae</name>
    <dbReference type="NCBI Taxonomy" id="1571"/>
    <lineage>
        <taxon>Bacteria</taxon>
        <taxon>Bacillati</taxon>
        <taxon>Bacillota</taxon>
        <taxon>Bacilli</taxon>
        <taxon>Bacillales</taxon>
        <taxon>Caryophanaceae</taxon>
        <taxon>Sporosarcina</taxon>
    </lineage>
</organism>
<keyword evidence="1" id="KW-0812">Transmembrane</keyword>
<evidence type="ECO:0000313" key="4">
    <source>
        <dbReference type="Proteomes" id="UP000192486"/>
    </source>
</evidence>
<dbReference type="SUPFAM" id="SSF52833">
    <property type="entry name" value="Thioredoxin-like"/>
    <property type="match status" value="1"/>
</dbReference>
<feature type="domain" description="Thioredoxin" evidence="2">
    <location>
        <begin position="33"/>
        <end position="156"/>
    </location>
</feature>
<proteinExistence type="predicted"/>
<dbReference type="RefSeq" id="WP_029054137.1">
    <property type="nucleotide sequence ID" value="NZ_CP015108.1"/>
</dbReference>
<dbReference type="InterPro" id="IPR013766">
    <property type="entry name" value="Thioredoxin_domain"/>
</dbReference>
<evidence type="ECO:0000256" key="1">
    <source>
        <dbReference type="SAM" id="Phobius"/>
    </source>
</evidence>
<dbReference type="PROSITE" id="PS51352">
    <property type="entry name" value="THIOREDOXIN_2"/>
    <property type="match status" value="1"/>
</dbReference>
<accession>A0ABN4YSI4</accession>
<dbReference type="Gene3D" id="3.40.30.10">
    <property type="entry name" value="Glutaredoxin"/>
    <property type="match status" value="1"/>
</dbReference>
<sequence>MKKLLAIGGIIVVIFVLIIVLNNKSNETKLADNPYGTNNLQQSTIDLLDNESYQNVALPEDIFKKIESGEPTTVYYFSPECPHCMDMTPRLMPIADEYNAHVYQYNLLEYGDQIKPEYDITAWPALVHYKDGKEQGRTVGSQPDDQIRAFFDEFESN</sequence>
<feature type="transmembrane region" description="Helical" evidence="1">
    <location>
        <begin position="6"/>
        <end position="23"/>
    </location>
</feature>
<dbReference type="Proteomes" id="UP000192486">
    <property type="component" value="Chromosome"/>
</dbReference>
<keyword evidence="4" id="KW-1185">Reference proteome</keyword>
<dbReference type="InterPro" id="IPR036249">
    <property type="entry name" value="Thioredoxin-like_sf"/>
</dbReference>
<keyword evidence="1" id="KW-0472">Membrane</keyword>
<protein>
    <submittedName>
        <fullName evidence="3">Thioredoxin</fullName>
    </submittedName>
</protein>